<comment type="function">
    <text evidence="17 18">Catalyzes the last two sequential reactions in the de novo biosynthetic pathway for UDP-N-acetylglucosamine (UDP-GlcNAc). The C-terminal domain catalyzes the transfer of acetyl group from acetyl coenzyme A to glucosamine-1-phosphate (GlcN-1-P) to produce N-acetylglucosamine-1-phosphate (GlcNAc-1-P), which is converted into UDP-GlcNAc by the transfer of uridine 5-monophosphate (from uridine 5-triphosphate), a reaction catalyzed by the N-terminal domain.</text>
</comment>
<reference evidence="20 21" key="1">
    <citation type="submission" date="2018-02" db="EMBL/GenBank/DDBJ databases">
        <title>The draft genome of Phyllobacterium myrsinacearum DSM5892.</title>
        <authorList>
            <person name="Li L."/>
            <person name="Liu L."/>
            <person name="Zhang X."/>
            <person name="Wang T."/>
        </authorList>
    </citation>
    <scope>NUCLEOTIDE SEQUENCE [LARGE SCALE GENOMIC DNA]</scope>
    <source>
        <strain evidence="20 21">DSM 5892</strain>
    </source>
</reference>
<keyword evidence="10 18" id="KW-0133">Cell shape</keyword>
<feature type="binding site" evidence="18">
    <location>
        <position position="78"/>
    </location>
    <ligand>
        <name>UDP-N-acetyl-alpha-D-glucosamine</name>
        <dbReference type="ChEBI" id="CHEBI:57705"/>
    </ligand>
</feature>
<keyword evidence="8 18" id="KW-0677">Repeat</keyword>
<dbReference type="InterPro" id="IPR038009">
    <property type="entry name" value="GlmU_C_LbH"/>
</dbReference>
<dbReference type="CDD" id="cd03353">
    <property type="entry name" value="LbH_GlmU_C"/>
    <property type="match status" value="1"/>
</dbReference>
<evidence type="ECO:0000313" key="21">
    <source>
        <dbReference type="Proteomes" id="UP000238563"/>
    </source>
</evidence>
<dbReference type="InterPro" id="IPR005882">
    <property type="entry name" value="Bifunctional_GlmU"/>
</dbReference>
<dbReference type="HAMAP" id="MF_01631">
    <property type="entry name" value="GlmU"/>
    <property type="match status" value="1"/>
</dbReference>
<evidence type="ECO:0000256" key="6">
    <source>
        <dbReference type="ARBA" id="ARBA00022695"/>
    </source>
</evidence>
<evidence type="ECO:0000256" key="2">
    <source>
        <dbReference type="ARBA" id="ARBA00007707"/>
    </source>
</evidence>
<feature type="active site" description="Proton acceptor" evidence="18">
    <location>
        <position position="349"/>
    </location>
</feature>
<keyword evidence="6 18" id="KW-0548">Nucleotidyltransferase</keyword>
<evidence type="ECO:0000256" key="16">
    <source>
        <dbReference type="ARBA" id="ARBA00048493"/>
    </source>
</evidence>
<keyword evidence="11 18" id="KW-0573">Peptidoglycan synthesis</keyword>
<feature type="binding site" evidence="18">
    <location>
        <position position="337"/>
    </location>
    <ligand>
        <name>UDP-N-acetyl-alpha-D-glucosamine</name>
        <dbReference type="ChEBI" id="CHEBI:57705"/>
    </ligand>
</feature>
<keyword evidence="13 18" id="KW-0012">Acyltransferase</keyword>
<dbReference type="GO" id="GO:0009245">
    <property type="term" value="P:lipid A biosynthetic process"/>
    <property type="evidence" value="ECO:0007669"/>
    <property type="project" value="UniProtKB-UniRule"/>
</dbReference>
<dbReference type="GO" id="GO:0005737">
    <property type="term" value="C:cytoplasm"/>
    <property type="evidence" value="ECO:0007669"/>
    <property type="project" value="UniProtKB-SubCell"/>
</dbReference>
<dbReference type="GO" id="GO:0008360">
    <property type="term" value="P:regulation of cell shape"/>
    <property type="evidence" value="ECO:0007669"/>
    <property type="project" value="UniProtKB-KW"/>
</dbReference>
<feature type="binding site" evidence="18">
    <location>
        <position position="25"/>
    </location>
    <ligand>
        <name>UDP-N-acetyl-alpha-D-glucosamine</name>
        <dbReference type="ChEBI" id="CHEBI:57705"/>
    </ligand>
</feature>
<evidence type="ECO:0000256" key="4">
    <source>
        <dbReference type="ARBA" id="ARBA00022490"/>
    </source>
</evidence>
<dbReference type="Gene3D" id="2.160.10.10">
    <property type="entry name" value="Hexapeptide repeat proteins"/>
    <property type="match status" value="1"/>
</dbReference>
<dbReference type="GO" id="GO:0019134">
    <property type="term" value="F:glucosamine-1-phosphate N-acetyltransferase activity"/>
    <property type="evidence" value="ECO:0007669"/>
    <property type="project" value="UniProtKB-UniRule"/>
</dbReference>
<evidence type="ECO:0000256" key="11">
    <source>
        <dbReference type="ARBA" id="ARBA00022984"/>
    </source>
</evidence>
<evidence type="ECO:0000256" key="12">
    <source>
        <dbReference type="ARBA" id="ARBA00023268"/>
    </source>
</evidence>
<feature type="binding site" evidence="18">
    <location>
        <position position="352"/>
    </location>
    <ligand>
        <name>UDP-N-acetyl-alpha-D-glucosamine</name>
        <dbReference type="ChEBI" id="CHEBI:57705"/>
    </ligand>
</feature>
<feature type="binding site" evidence="18">
    <location>
        <begin position="372"/>
        <end position="373"/>
    </location>
    <ligand>
        <name>acetyl-CoA</name>
        <dbReference type="ChEBI" id="CHEBI:57288"/>
    </ligand>
</feature>
<protein>
    <recommendedName>
        <fullName evidence="18">Bifunctional protein GlmU</fullName>
    </recommendedName>
    <domain>
        <recommendedName>
            <fullName evidence="18">UDP-N-acetylglucosamine pyrophosphorylase</fullName>
            <ecNumber evidence="18">2.7.7.23</ecNumber>
        </recommendedName>
        <alternativeName>
            <fullName evidence="18">N-acetylglucosamine-1-phosphate uridyltransferase</fullName>
        </alternativeName>
    </domain>
    <domain>
        <recommendedName>
            <fullName evidence="18">Glucosamine-1-phosphate N-acetyltransferase</fullName>
            <ecNumber evidence="18">2.3.1.157</ecNumber>
        </recommendedName>
    </domain>
</protein>
<dbReference type="SUPFAM" id="SSF51161">
    <property type="entry name" value="Trimeric LpxA-like enzymes"/>
    <property type="match status" value="1"/>
</dbReference>
<dbReference type="GO" id="GO:0006048">
    <property type="term" value="P:UDP-N-acetylglucosamine biosynthetic process"/>
    <property type="evidence" value="ECO:0007669"/>
    <property type="project" value="UniProtKB-UniPathway"/>
</dbReference>
<comment type="caution">
    <text evidence="18">Lacks conserved residue(s) required for the propagation of feature annotation.</text>
</comment>
<feature type="binding site" evidence="18">
    <location>
        <position position="173"/>
    </location>
    <ligand>
        <name>UDP-N-acetyl-alpha-D-glucosamine</name>
        <dbReference type="ChEBI" id="CHEBI:57705"/>
    </ligand>
</feature>
<dbReference type="GO" id="GO:0000902">
    <property type="term" value="P:cell morphogenesis"/>
    <property type="evidence" value="ECO:0007669"/>
    <property type="project" value="UniProtKB-UniRule"/>
</dbReference>
<keyword evidence="7 18" id="KW-0479">Metal-binding</keyword>
<dbReference type="NCBIfam" id="NF010933">
    <property type="entry name" value="PRK14353.1"/>
    <property type="match status" value="1"/>
</dbReference>
<comment type="similarity">
    <text evidence="3 18">In the N-terminal section; belongs to the N-acetylglucosamine-1-phosphate uridyltransferase family.</text>
</comment>
<feature type="domain" description="MobA-like NTP transferase" evidence="19">
    <location>
        <begin position="9"/>
        <end position="136"/>
    </location>
</feature>
<organism evidence="20 21">
    <name type="scientific">Phyllobacterium myrsinacearum</name>
    <dbReference type="NCBI Taxonomy" id="28101"/>
    <lineage>
        <taxon>Bacteria</taxon>
        <taxon>Pseudomonadati</taxon>
        <taxon>Pseudomonadota</taxon>
        <taxon>Alphaproteobacteria</taxon>
        <taxon>Hyphomicrobiales</taxon>
        <taxon>Phyllobacteriaceae</taxon>
        <taxon>Phyllobacterium</taxon>
    </lineage>
</organism>
<dbReference type="EC" id="2.3.1.157" evidence="18"/>
<feature type="binding site" evidence="18">
    <location>
        <position position="363"/>
    </location>
    <ligand>
        <name>UDP-N-acetyl-alpha-D-glucosamine</name>
        <dbReference type="ChEBI" id="CHEBI:57705"/>
    </ligand>
</feature>
<evidence type="ECO:0000256" key="7">
    <source>
        <dbReference type="ARBA" id="ARBA00022723"/>
    </source>
</evidence>
<dbReference type="GO" id="GO:0009252">
    <property type="term" value="P:peptidoglycan biosynthetic process"/>
    <property type="evidence" value="ECO:0007669"/>
    <property type="project" value="UniProtKB-UniRule"/>
</dbReference>
<comment type="pathway">
    <text evidence="18">Bacterial outer membrane biogenesis; LPS lipid A biosynthesis.</text>
</comment>
<comment type="cofactor">
    <cofactor evidence="18">
        <name>Mg(2+)</name>
        <dbReference type="ChEBI" id="CHEBI:18420"/>
    </cofactor>
    <text evidence="18">Binds 1 Mg(2+) ion per subunit.</text>
</comment>
<gene>
    <name evidence="18 20" type="primary">glmU</name>
    <name evidence="20" type="ORF">C5750_05235</name>
</gene>
<dbReference type="Pfam" id="PF00132">
    <property type="entry name" value="Hexapep"/>
    <property type="match status" value="1"/>
</dbReference>
<dbReference type="AlphaFoldDB" id="A0A2S9JYU3"/>
<comment type="caution">
    <text evidence="20">The sequence shown here is derived from an EMBL/GenBank/DDBJ whole genome shotgun (WGS) entry which is preliminary data.</text>
</comment>
<comment type="catalytic activity">
    <reaction evidence="16 18">
        <text>N-acetyl-alpha-D-glucosamine 1-phosphate + UTP + H(+) = UDP-N-acetyl-alpha-D-glucosamine + diphosphate</text>
        <dbReference type="Rhea" id="RHEA:13509"/>
        <dbReference type="ChEBI" id="CHEBI:15378"/>
        <dbReference type="ChEBI" id="CHEBI:33019"/>
        <dbReference type="ChEBI" id="CHEBI:46398"/>
        <dbReference type="ChEBI" id="CHEBI:57705"/>
        <dbReference type="ChEBI" id="CHEBI:57776"/>
        <dbReference type="EC" id="2.7.7.23"/>
    </reaction>
</comment>
<dbReference type="GO" id="GO:0003977">
    <property type="term" value="F:UDP-N-acetylglucosamine diphosphorylase activity"/>
    <property type="evidence" value="ECO:0007669"/>
    <property type="project" value="UniProtKB-UniRule"/>
</dbReference>
<keyword evidence="12 18" id="KW-0511">Multifunctional enzyme</keyword>
<dbReference type="InterPro" id="IPR018357">
    <property type="entry name" value="Hexapep_transf_CS"/>
</dbReference>
<feature type="binding site" evidence="18">
    <location>
        <position position="409"/>
    </location>
    <ligand>
        <name>acetyl-CoA</name>
        <dbReference type="ChEBI" id="CHEBI:57288"/>
    </ligand>
</feature>
<dbReference type="GO" id="GO:0016020">
    <property type="term" value="C:membrane"/>
    <property type="evidence" value="ECO:0007669"/>
    <property type="project" value="GOC"/>
</dbReference>
<dbReference type="InterPro" id="IPR011004">
    <property type="entry name" value="Trimer_LpxA-like_sf"/>
</dbReference>
<evidence type="ECO:0000256" key="18">
    <source>
        <dbReference type="HAMAP-Rule" id="MF_01631"/>
    </source>
</evidence>
<comment type="pathway">
    <text evidence="18">Nucleotide-sugar biosynthesis; UDP-N-acetyl-alpha-D-glucosamine biosynthesis; UDP-N-acetyl-alpha-D-glucosamine from N-acetyl-alpha-D-glucosamine 1-phosphate: step 1/1.</text>
</comment>
<comment type="similarity">
    <text evidence="2 18">In the C-terminal section; belongs to the transferase hexapeptide repeat family.</text>
</comment>
<dbReference type="SUPFAM" id="SSF53448">
    <property type="entry name" value="Nucleotide-diphospho-sugar transferases"/>
    <property type="match status" value="1"/>
</dbReference>
<dbReference type="PROSITE" id="PS00101">
    <property type="entry name" value="HEXAPEP_TRANSFERASES"/>
    <property type="match status" value="1"/>
</dbReference>
<feature type="binding site" evidence="18">
    <location>
        <position position="230"/>
    </location>
    <ligand>
        <name>Mg(2+)</name>
        <dbReference type="ChEBI" id="CHEBI:18420"/>
    </ligand>
</feature>
<feature type="binding site" evidence="18">
    <location>
        <position position="144"/>
    </location>
    <ligand>
        <name>UDP-N-acetyl-alpha-D-glucosamine</name>
        <dbReference type="ChEBI" id="CHEBI:57705"/>
    </ligand>
</feature>
<proteinExistence type="inferred from homology"/>
<dbReference type="CDD" id="cd02540">
    <property type="entry name" value="GT2_GlmU_N_bac"/>
    <property type="match status" value="1"/>
</dbReference>
<dbReference type="InterPro" id="IPR050065">
    <property type="entry name" value="GlmU-like"/>
</dbReference>
<dbReference type="PANTHER" id="PTHR43584">
    <property type="entry name" value="NUCLEOTIDYL TRANSFERASE"/>
    <property type="match status" value="1"/>
</dbReference>
<comment type="subcellular location">
    <subcellularLocation>
        <location evidence="1 18">Cytoplasm</location>
    </subcellularLocation>
</comment>
<evidence type="ECO:0000259" key="19">
    <source>
        <dbReference type="Pfam" id="PF12804"/>
    </source>
</evidence>
<dbReference type="EMBL" id="PVBT01000001">
    <property type="protein sequence ID" value="PRD58513.1"/>
    <property type="molecule type" value="Genomic_DNA"/>
</dbReference>
<evidence type="ECO:0000256" key="17">
    <source>
        <dbReference type="ARBA" id="ARBA00049628"/>
    </source>
</evidence>
<dbReference type="InterPro" id="IPR025877">
    <property type="entry name" value="MobA-like_NTP_Trfase"/>
</dbReference>
<feature type="binding site" evidence="18">
    <location>
        <begin position="11"/>
        <end position="14"/>
    </location>
    <ligand>
        <name>UDP-N-acetyl-alpha-D-glucosamine</name>
        <dbReference type="ChEBI" id="CHEBI:57705"/>
    </ligand>
</feature>
<keyword evidence="14 18" id="KW-0961">Cell wall biogenesis/degradation</keyword>
<dbReference type="GO" id="GO:0000287">
    <property type="term" value="F:magnesium ion binding"/>
    <property type="evidence" value="ECO:0007669"/>
    <property type="project" value="UniProtKB-UniRule"/>
</dbReference>
<comment type="pathway">
    <text evidence="18">Nucleotide-sugar biosynthesis; UDP-N-acetyl-alpha-D-glucosamine biosynthesis; N-acetyl-alpha-D-glucosamine 1-phosphate from alpha-D-glucosamine 6-phosphate (route II): step 2/2.</text>
</comment>
<dbReference type="GO" id="GO:0071555">
    <property type="term" value="P:cell wall organization"/>
    <property type="evidence" value="ECO:0007669"/>
    <property type="project" value="UniProtKB-KW"/>
</dbReference>
<dbReference type="Gene3D" id="3.90.550.10">
    <property type="entry name" value="Spore Coat Polysaccharide Biosynthesis Protein SpsA, Chain A"/>
    <property type="match status" value="1"/>
</dbReference>
<evidence type="ECO:0000256" key="14">
    <source>
        <dbReference type="ARBA" id="ARBA00023316"/>
    </source>
</evidence>
<keyword evidence="5 18" id="KW-0808">Transferase</keyword>
<keyword evidence="9 18" id="KW-0460">Magnesium</keyword>
<keyword evidence="4 18" id="KW-0963">Cytoplasm</keyword>
<feature type="region of interest" description="Linker" evidence="18">
    <location>
        <begin position="233"/>
        <end position="253"/>
    </location>
</feature>
<feature type="region of interest" description="Pyrophosphorylase" evidence="18">
    <location>
        <begin position="1"/>
        <end position="232"/>
    </location>
</feature>
<dbReference type="NCBIfam" id="TIGR01173">
    <property type="entry name" value="glmU"/>
    <property type="match status" value="1"/>
</dbReference>
<feature type="binding site" evidence="18">
    <location>
        <position position="158"/>
    </location>
    <ligand>
        <name>UDP-N-acetyl-alpha-D-glucosamine</name>
        <dbReference type="ChEBI" id="CHEBI:57705"/>
    </ligand>
</feature>
<dbReference type="OrthoDB" id="9775031at2"/>
<evidence type="ECO:0000256" key="3">
    <source>
        <dbReference type="ARBA" id="ARBA00007947"/>
    </source>
</evidence>
<evidence type="ECO:0000256" key="13">
    <source>
        <dbReference type="ARBA" id="ARBA00023315"/>
    </source>
</evidence>
<comment type="catalytic activity">
    <reaction evidence="15 18">
        <text>alpha-D-glucosamine 1-phosphate + acetyl-CoA = N-acetyl-alpha-D-glucosamine 1-phosphate + CoA + H(+)</text>
        <dbReference type="Rhea" id="RHEA:13725"/>
        <dbReference type="ChEBI" id="CHEBI:15378"/>
        <dbReference type="ChEBI" id="CHEBI:57287"/>
        <dbReference type="ChEBI" id="CHEBI:57288"/>
        <dbReference type="ChEBI" id="CHEBI:57776"/>
        <dbReference type="ChEBI" id="CHEBI:58516"/>
        <dbReference type="EC" id="2.3.1.157"/>
    </reaction>
</comment>
<accession>A0A2S9JYU3</accession>
<feature type="region of interest" description="N-acetyltransferase" evidence="18">
    <location>
        <begin position="254"/>
        <end position="454"/>
    </location>
</feature>
<evidence type="ECO:0000256" key="9">
    <source>
        <dbReference type="ARBA" id="ARBA00022842"/>
    </source>
</evidence>
<sequence>MTSRTCLSVILAAGEGTRMKSALPKVLHPIAGLPIVAHVAKAVHSAGGSDIALVVGRGADAVRDAVQSVVSHVTVHEQTERLGTAHAVLAARDAIARGYDDILVVFGDTPLIETAALDRARAKLARGADVVVMGFRPDNPTGYGRLIEKDGKLIAIREDKDASDDEKKIGFCNGGLMALRGDSALQLLDKVTNANAKGEYYLTDVVEIGNALGKSVIAIDIAVDNVIGINTRVELAEAEAIWQNRKRRAMMLAGVSMQAPETVFFAHDTLIEADAMLEPHIVFGPGVSVATGAVIHAFSHLEWAKVGPGANVGPFARLRPGADLAANAKVGNFVEVKNTRIGVGAKVSHLTYLGDATVGADANIGAGTITCNYDGYNKALTEIGAGAFIGSNTSLVAPVSVGDNAYVASGSVITQNVPADALAFGRAHQVNKEGRAVQLRAGYAAQKKARKAAE</sequence>
<dbReference type="InterPro" id="IPR001451">
    <property type="entry name" value="Hexapep"/>
</dbReference>
<keyword evidence="21" id="KW-1185">Reference proteome</keyword>
<dbReference type="UniPathway" id="UPA00973"/>
<evidence type="ECO:0000256" key="10">
    <source>
        <dbReference type="ARBA" id="ARBA00022960"/>
    </source>
</evidence>
<dbReference type="Pfam" id="PF12804">
    <property type="entry name" value="NTP_transf_3"/>
    <property type="match status" value="1"/>
</dbReference>
<feature type="binding site" evidence="18">
    <location>
        <begin position="83"/>
        <end position="84"/>
    </location>
    <ligand>
        <name>UDP-N-acetyl-alpha-D-glucosamine</name>
        <dbReference type="ChEBI" id="CHEBI:57705"/>
    </ligand>
</feature>
<dbReference type="InterPro" id="IPR029044">
    <property type="entry name" value="Nucleotide-diphossugar_trans"/>
</dbReference>
<feature type="binding site" evidence="18">
    <location>
        <position position="366"/>
    </location>
    <ligand>
        <name>acetyl-CoA</name>
        <dbReference type="ChEBI" id="CHEBI:57288"/>
    </ligand>
</feature>
<dbReference type="EC" id="2.7.7.23" evidence="18"/>
<evidence type="ECO:0000256" key="8">
    <source>
        <dbReference type="ARBA" id="ARBA00022737"/>
    </source>
</evidence>
<feature type="binding site" evidence="18">
    <location>
        <position position="319"/>
    </location>
    <ligand>
        <name>UDP-N-acetyl-alpha-D-glucosamine</name>
        <dbReference type="ChEBI" id="CHEBI:57705"/>
    </ligand>
</feature>
<evidence type="ECO:0000256" key="1">
    <source>
        <dbReference type="ARBA" id="ARBA00004496"/>
    </source>
</evidence>
<feature type="binding site" evidence="18">
    <location>
        <position position="108"/>
    </location>
    <ligand>
        <name>Mg(2+)</name>
        <dbReference type="ChEBI" id="CHEBI:18420"/>
    </ligand>
</feature>
<dbReference type="RefSeq" id="WP_105732739.1">
    <property type="nucleotide sequence ID" value="NZ_PVBT01000001.1"/>
</dbReference>
<feature type="binding site" evidence="18">
    <location>
        <position position="426"/>
    </location>
    <ligand>
        <name>acetyl-CoA</name>
        <dbReference type="ChEBI" id="CHEBI:57288"/>
    </ligand>
</feature>
<evidence type="ECO:0000256" key="5">
    <source>
        <dbReference type="ARBA" id="ARBA00022679"/>
    </source>
</evidence>
<feature type="binding site" evidence="18">
    <location>
        <position position="230"/>
    </location>
    <ligand>
        <name>UDP-N-acetyl-alpha-D-glucosamine</name>
        <dbReference type="ChEBI" id="CHEBI:57705"/>
    </ligand>
</feature>
<feature type="binding site" evidence="18">
    <location>
        <position position="391"/>
    </location>
    <ligand>
        <name>acetyl-CoA</name>
        <dbReference type="ChEBI" id="CHEBI:57288"/>
    </ligand>
</feature>
<comment type="subunit">
    <text evidence="18">Homotrimer.</text>
</comment>
<evidence type="ECO:0000313" key="20">
    <source>
        <dbReference type="EMBL" id="PRD58513.1"/>
    </source>
</evidence>
<dbReference type="UniPathway" id="UPA00113">
    <property type="reaction ID" value="UER00532"/>
</dbReference>
<dbReference type="PANTHER" id="PTHR43584:SF3">
    <property type="entry name" value="BIFUNCTIONAL PROTEIN GLMU"/>
    <property type="match status" value="1"/>
</dbReference>
<name>A0A2S9JYU3_9HYPH</name>
<evidence type="ECO:0000256" key="15">
    <source>
        <dbReference type="ARBA" id="ARBA00048247"/>
    </source>
</evidence>
<dbReference type="Proteomes" id="UP000238563">
    <property type="component" value="Unassembled WGS sequence"/>
</dbReference>